<evidence type="ECO:0000256" key="8">
    <source>
        <dbReference type="ARBA" id="ARBA00023163"/>
    </source>
</evidence>
<dbReference type="GO" id="GO:0003700">
    <property type="term" value="F:DNA-binding transcription factor activity"/>
    <property type="evidence" value="ECO:0007669"/>
    <property type="project" value="InterPro"/>
</dbReference>
<sequence>MYNVLIVEDEPPILRGICNAVQQADLDFTVAATALNGQDAVDLLKENTYDLVITDINMPIKDGFYVLDYIAKNNLDTVSIILSGYQEFDYAKKALKYKVYDYLVKPIDKQQLKKILVSIDQYICAQNKEKKREKMFSSLHTNGYMNHMNEALAEKCFMLLLCAGSFPITGFDSMTPGSSLWHKYHLESILHHMIDDNFTWVINGITPAEQIMIIAGNATTCNSLSKSIFNVLTQQEIPITMAISKQIDNYSQIYATQNTLRNFMCQHMIFGNSSIMHYNPNTETPAPLPLFDEQKLRIVLDYNDVTKTRKAVHHIIATFKDKQITQQEMQNELRKILYLIHASSDHSKLNIETVLNEVIVNSFNYNSLTKNMDVLICSAYNKTTLYSSDKKILVKDIQLYIEKHLADQISNQILSEKFGLVPSYISTIFKSFTNTTLSEYIINKRVEKAKELLLSDANLLAKDVAKLVGYTDPLYFSKVFKKKTGYYPSKYKDRH</sequence>
<dbReference type="Gene3D" id="1.10.10.60">
    <property type="entry name" value="Homeodomain-like"/>
    <property type="match status" value="2"/>
</dbReference>
<evidence type="ECO:0000256" key="5">
    <source>
        <dbReference type="ARBA" id="ARBA00023012"/>
    </source>
</evidence>
<keyword evidence="5" id="KW-0902">Two-component regulatory system</keyword>
<evidence type="ECO:0000256" key="1">
    <source>
        <dbReference type="ARBA" id="ARBA00004496"/>
    </source>
</evidence>
<gene>
    <name evidence="13" type="ORF">HZI73_06595</name>
</gene>
<protein>
    <recommendedName>
        <fullName evidence="2">Stage 0 sporulation protein A homolog</fullName>
    </recommendedName>
</protein>
<evidence type="ECO:0000256" key="7">
    <source>
        <dbReference type="ARBA" id="ARBA00023125"/>
    </source>
</evidence>
<name>A0A8J8SG42_9FIRM</name>
<dbReference type="CDD" id="cd17536">
    <property type="entry name" value="REC_YesN-like"/>
    <property type="match status" value="1"/>
</dbReference>
<comment type="function">
    <text evidence="9">May play the central regulatory role in sporulation. It may be an element of the effector pathway responsible for the activation of sporulation genes in response to nutritional stress. Spo0A may act in concert with spo0H (a sigma factor) to control the expression of some genes that are critical to the sporulation process.</text>
</comment>
<dbReference type="PROSITE" id="PS01124">
    <property type="entry name" value="HTH_ARAC_FAMILY_2"/>
    <property type="match status" value="1"/>
</dbReference>
<dbReference type="SMART" id="SM00448">
    <property type="entry name" value="REC"/>
    <property type="match status" value="1"/>
</dbReference>
<evidence type="ECO:0000256" key="9">
    <source>
        <dbReference type="ARBA" id="ARBA00024867"/>
    </source>
</evidence>
<dbReference type="InterPro" id="IPR011006">
    <property type="entry name" value="CheY-like_superfamily"/>
</dbReference>
<dbReference type="EMBL" id="CP058649">
    <property type="protein sequence ID" value="QUI21989.1"/>
    <property type="molecule type" value="Genomic_DNA"/>
</dbReference>
<accession>A0A8J8SG42</accession>
<keyword evidence="6" id="KW-0805">Transcription regulation</keyword>
<keyword evidence="4 10" id="KW-0597">Phosphoprotein</keyword>
<dbReference type="Pfam" id="PF12833">
    <property type="entry name" value="HTH_18"/>
    <property type="match status" value="1"/>
</dbReference>
<dbReference type="Pfam" id="PF00072">
    <property type="entry name" value="Response_reg"/>
    <property type="match status" value="1"/>
</dbReference>
<dbReference type="PROSITE" id="PS50110">
    <property type="entry name" value="RESPONSE_REGULATORY"/>
    <property type="match status" value="1"/>
</dbReference>
<evidence type="ECO:0000313" key="14">
    <source>
        <dbReference type="Proteomes" id="UP000683246"/>
    </source>
</evidence>
<evidence type="ECO:0000256" key="3">
    <source>
        <dbReference type="ARBA" id="ARBA00022490"/>
    </source>
</evidence>
<dbReference type="SMART" id="SM00342">
    <property type="entry name" value="HTH_ARAC"/>
    <property type="match status" value="1"/>
</dbReference>
<dbReference type="AlphaFoldDB" id="A0A8J8SG42"/>
<reference evidence="13" key="1">
    <citation type="submission" date="2020-07" db="EMBL/GenBank/DDBJ databases">
        <title>Vallitalea pronyensis genome.</title>
        <authorList>
            <person name="Postec A."/>
        </authorList>
    </citation>
    <scope>NUCLEOTIDE SEQUENCE</scope>
    <source>
        <strain evidence="13">FatNI3</strain>
    </source>
</reference>
<keyword evidence="7" id="KW-0238">DNA-binding</keyword>
<feature type="domain" description="Response regulatory" evidence="12">
    <location>
        <begin position="3"/>
        <end position="120"/>
    </location>
</feature>
<organism evidence="13 14">
    <name type="scientific">Vallitalea pronyensis</name>
    <dbReference type="NCBI Taxonomy" id="1348613"/>
    <lineage>
        <taxon>Bacteria</taxon>
        <taxon>Bacillati</taxon>
        <taxon>Bacillota</taxon>
        <taxon>Clostridia</taxon>
        <taxon>Lachnospirales</taxon>
        <taxon>Vallitaleaceae</taxon>
        <taxon>Vallitalea</taxon>
    </lineage>
</organism>
<dbReference type="GO" id="GO:0005737">
    <property type="term" value="C:cytoplasm"/>
    <property type="evidence" value="ECO:0007669"/>
    <property type="project" value="UniProtKB-SubCell"/>
</dbReference>
<dbReference type="Gene3D" id="3.40.50.2300">
    <property type="match status" value="1"/>
</dbReference>
<feature type="domain" description="HTH araC/xylS-type" evidence="11">
    <location>
        <begin position="395"/>
        <end position="494"/>
    </location>
</feature>
<feature type="modified residue" description="4-aspartylphosphate" evidence="10">
    <location>
        <position position="55"/>
    </location>
</feature>
<dbReference type="GO" id="GO:0043565">
    <property type="term" value="F:sequence-specific DNA binding"/>
    <property type="evidence" value="ECO:0007669"/>
    <property type="project" value="InterPro"/>
</dbReference>
<dbReference type="InterPro" id="IPR051552">
    <property type="entry name" value="HptR"/>
</dbReference>
<dbReference type="KEGG" id="vpy:HZI73_06595"/>
<evidence type="ECO:0000256" key="6">
    <source>
        <dbReference type="ARBA" id="ARBA00023015"/>
    </source>
</evidence>
<keyword evidence="8" id="KW-0804">Transcription</keyword>
<evidence type="ECO:0000256" key="4">
    <source>
        <dbReference type="ARBA" id="ARBA00022553"/>
    </source>
</evidence>
<dbReference type="PANTHER" id="PTHR42713:SF3">
    <property type="entry name" value="TRANSCRIPTIONAL REGULATORY PROTEIN HPTR"/>
    <property type="match status" value="1"/>
</dbReference>
<dbReference type="SUPFAM" id="SSF52172">
    <property type="entry name" value="CheY-like"/>
    <property type="match status" value="1"/>
</dbReference>
<dbReference type="InterPro" id="IPR018060">
    <property type="entry name" value="HTH_AraC"/>
</dbReference>
<evidence type="ECO:0000313" key="13">
    <source>
        <dbReference type="EMBL" id="QUI21989.1"/>
    </source>
</evidence>
<keyword evidence="14" id="KW-1185">Reference proteome</keyword>
<evidence type="ECO:0000259" key="12">
    <source>
        <dbReference type="PROSITE" id="PS50110"/>
    </source>
</evidence>
<proteinExistence type="predicted"/>
<dbReference type="SUPFAM" id="SSF46689">
    <property type="entry name" value="Homeodomain-like"/>
    <property type="match status" value="1"/>
</dbReference>
<evidence type="ECO:0000256" key="2">
    <source>
        <dbReference type="ARBA" id="ARBA00018672"/>
    </source>
</evidence>
<dbReference type="InterPro" id="IPR001789">
    <property type="entry name" value="Sig_transdc_resp-reg_receiver"/>
</dbReference>
<evidence type="ECO:0000259" key="11">
    <source>
        <dbReference type="PROSITE" id="PS01124"/>
    </source>
</evidence>
<keyword evidence="3" id="KW-0963">Cytoplasm</keyword>
<dbReference type="Proteomes" id="UP000683246">
    <property type="component" value="Chromosome"/>
</dbReference>
<comment type="subcellular location">
    <subcellularLocation>
        <location evidence="1">Cytoplasm</location>
    </subcellularLocation>
</comment>
<dbReference type="RefSeq" id="WP_212697461.1">
    <property type="nucleotide sequence ID" value="NZ_CP058649.1"/>
</dbReference>
<evidence type="ECO:0000256" key="10">
    <source>
        <dbReference type="PROSITE-ProRule" id="PRU00169"/>
    </source>
</evidence>
<dbReference type="InterPro" id="IPR009057">
    <property type="entry name" value="Homeodomain-like_sf"/>
</dbReference>
<dbReference type="GO" id="GO:0000160">
    <property type="term" value="P:phosphorelay signal transduction system"/>
    <property type="evidence" value="ECO:0007669"/>
    <property type="project" value="UniProtKB-KW"/>
</dbReference>
<dbReference type="PANTHER" id="PTHR42713">
    <property type="entry name" value="HISTIDINE KINASE-RELATED"/>
    <property type="match status" value="1"/>
</dbReference>